<comment type="subcellular location">
    <subcellularLocation>
        <location evidence="1">Membrane</location>
        <topology evidence="1">Multi-pass membrane protein</topology>
    </subcellularLocation>
</comment>
<dbReference type="InterPro" id="IPR002549">
    <property type="entry name" value="AI-2E-like"/>
</dbReference>
<evidence type="ECO:0000256" key="5">
    <source>
        <dbReference type="ARBA" id="ARBA00023136"/>
    </source>
</evidence>
<proteinExistence type="inferred from homology"/>
<dbReference type="EMBL" id="CP011304">
    <property type="protein sequence ID" value="AKE63447.1"/>
    <property type="molecule type" value="Genomic_DNA"/>
</dbReference>
<evidence type="ECO:0000256" key="6">
    <source>
        <dbReference type="SAM" id="Phobius"/>
    </source>
</evidence>
<keyword evidence="3 6" id="KW-0812">Transmembrane</keyword>
<feature type="transmembrane region" description="Helical" evidence="6">
    <location>
        <begin position="61"/>
        <end position="82"/>
    </location>
</feature>
<dbReference type="AlphaFoldDB" id="A0A0F6U234"/>
<accession>A0A0F6U234</accession>
<gene>
    <name evidence="7" type="ORF">MYAER_1089</name>
</gene>
<protein>
    <submittedName>
        <fullName evidence="7">Permease</fullName>
    </submittedName>
</protein>
<feature type="transmembrane region" description="Helical" evidence="6">
    <location>
        <begin position="329"/>
        <end position="356"/>
    </location>
</feature>
<feature type="transmembrane region" description="Helical" evidence="6">
    <location>
        <begin position="175"/>
        <end position="202"/>
    </location>
</feature>
<feature type="transmembrane region" description="Helical" evidence="6">
    <location>
        <begin position="34"/>
        <end position="55"/>
    </location>
</feature>
<dbReference type="PATRIC" id="fig|1641812.3.peg.1127"/>
<dbReference type="PANTHER" id="PTHR21716:SF66">
    <property type="entry name" value="TRANSPORT PROTEIN SLL0063-RELATED"/>
    <property type="match status" value="1"/>
</dbReference>
<organism evidence="7 8">
    <name type="scientific">Microcystis aeruginosa NIES-2549</name>
    <dbReference type="NCBI Taxonomy" id="1641812"/>
    <lineage>
        <taxon>Bacteria</taxon>
        <taxon>Bacillati</taxon>
        <taxon>Cyanobacteriota</taxon>
        <taxon>Cyanophyceae</taxon>
        <taxon>Oscillatoriophycideae</taxon>
        <taxon>Chroococcales</taxon>
        <taxon>Microcystaceae</taxon>
        <taxon>Microcystis</taxon>
    </lineage>
</organism>
<keyword evidence="4 6" id="KW-1133">Transmembrane helix</keyword>
<reference evidence="7 8" key="1">
    <citation type="journal article" date="2015" name="Genome Announc.">
        <title>Complete Genome Sequence of Microcystis aeruginosa NIES-2549, a Bloom-Forming Cyanobacterium from Lake Kasumigaura, Japan.</title>
        <authorList>
            <person name="Yamaguchi H."/>
            <person name="Suzuki S."/>
            <person name="Tanabe Y."/>
            <person name="Osana Y."/>
            <person name="Shimura Y."/>
            <person name="Ishida K."/>
            <person name="Kawachi M."/>
        </authorList>
    </citation>
    <scope>NUCLEOTIDE SEQUENCE [LARGE SCALE GENOMIC DNA]</scope>
    <source>
        <strain evidence="7 8">NIES-2549</strain>
    </source>
</reference>
<dbReference type="Proteomes" id="UP000034103">
    <property type="component" value="Chromosome"/>
</dbReference>
<keyword evidence="5 6" id="KW-0472">Membrane</keyword>
<comment type="similarity">
    <text evidence="2">Belongs to the autoinducer-2 exporter (AI-2E) (TC 2.A.86) family.</text>
</comment>
<dbReference type="Pfam" id="PF01594">
    <property type="entry name" value="AI-2E_transport"/>
    <property type="match status" value="1"/>
</dbReference>
<evidence type="ECO:0000313" key="8">
    <source>
        <dbReference type="Proteomes" id="UP000034103"/>
    </source>
</evidence>
<feature type="transmembrane region" description="Helical" evidence="6">
    <location>
        <begin position="94"/>
        <end position="116"/>
    </location>
</feature>
<feature type="transmembrane region" description="Helical" evidence="6">
    <location>
        <begin position="261"/>
        <end position="281"/>
    </location>
</feature>
<name>A0A0F6U234_MICAE</name>
<dbReference type="HOGENOM" id="CLU_031275_8_1_3"/>
<dbReference type="GO" id="GO:0016020">
    <property type="term" value="C:membrane"/>
    <property type="evidence" value="ECO:0007669"/>
    <property type="project" value="UniProtKB-SubCell"/>
</dbReference>
<dbReference type="PANTHER" id="PTHR21716">
    <property type="entry name" value="TRANSMEMBRANE PROTEIN"/>
    <property type="match status" value="1"/>
</dbReference>
<feature type="transmembrane region" description="Helical" evidence="6">
    <location>
        <begin position="293"/>
        <end position="309"/>
    </location>
</feature>
<sequence>MKEDFWLEKSLFTSILSQDEISYMIELFKQLPRWLRLSLVFPLLFLNGWLLFQLFSYLEPLVSIFVTASLLAFVLDVPIKLLQRRGVNRSGSIAIVFLIALLILIVLGLILIPQIVEQLSSLINSLPQWIESGTEQIQNLEKWDKTQKYAIYIEQSITQLSERLTNVLQTLSTQLLSFVLGTINSILNILFVLVLTVFLVLYGEQIWEGILSWIPSPWNLKLRTIIRQTFETYFAGQTILAGILSLAQIFVFVILKVDYALLFGVAIGITTLIPFASAFTIIGISTLLMFQDFWLGLKVLTLTIIVGQINDNVIAPRLMGGMIGLNPVWIILSLFIGGKVAGILGLLIAVPIASVLKSTIDIIRSQQREKEPVVFLEETVKNSSEESK</sequence>
<evidence type="ECO:0000313" key="7">
    <source>
        <dbReference type="EMBL" id="AKE63447.1"/>
    </source>
</evidence>
<evidence type="ECO:0000256" key="4">
    <source>
        <dbReference type="ARBA" id="ARBA00022989"/>
    </source>
</evidence>
<dbReference type="GO" id="GO:0055085">
    <property type="term" value="P:transmembrane transport"/>
    <property type="evidence" value="ECO:0007669"/>
    <property type="project" value="TreeGrafter"/>
</dbReference>
<evidence type="ECO:0000256" key="2">
    <source>
        <dbReference type="ARBA" id="ARBA00009773"/>
    </source>
</evidence>
<evidence type="ECO:0000256" key="3">
    <source>
        <dbReference type="ARBA" id="ARBA00022692"/>
    </source>
</evidence>
<feature type="transmembrane region" description="Helical" evidence="6">
    <location>
        <begin position="233"/>
        <end position="255"/>
    </location>
</feature>
<evidence type="ECO:0000256" key="1">
    <source>
        <dbReference type="ARBA" id="ARBA00004141"/>
    </source>
</evidence>